<organism evidence="1 2">
    <name type="scientific">Rangifer tarandus platyrhynchus</name>
    <name type="common">Svalbard reindeer</name>
    <dbReference type="NCBI Taxonomy" id="3082113"/>
    <lineage>
        <taxon>Eukaryota</taxon>
        <taxon>Metazoa</taxon>
        <taxon>Chordata</taxon>
        <taxon>Craniata</taxon>
        <taxon>Vertebrata</taxon>
        <taxon>Euteleostomi</taxon>
        <taxon>Mammalia</taxon>
        <taxon>Eutheria</taxon>
        <taxon>Laurasiatheria</taxon>
        <taxon>Artiodactyla</taxon>
        <taxon>Ruminantia</taxon>
        <taxon>Pecora</taxon>
        <taxon>Cervidae</taxon>
        <taxon>Odocoileinae</taxon>
        <taxon>Rangifer</taxon>
    </lineage>
</organism>
<dbReference type="Proteomes" id="UP001162501">
    <property type="component" value="Chromosome 26"/>
</dbReference>
<sequence>MPCCLLLYSICDGPGEREVDPRSPDWPEPAPSKEDCPGHTGEVMRCGCFLGTRFPPPTAPALPEAPG</sequence>
<proteinExistence type="predicted"/>
<protein>
    <submittedName>
        <fullName evidence="1">Uncharacterized protein</fullName>
    </submittedName>
</protein>
<accession>A0AC59ZAZ9</accession>
<name>A0AC59ZAZ9_RANTA</name>
<evidence type="ECO:0000313" key="1">
    <source>
        <dbReference type="EMBL" id="CAN0345654.1"/>
    </source>
</evidence>
<reference evidence="1" key="1">
    <citation type="submission" date="2023-05" db="EMBL/GenBank/DDBJ databases">
        <authorList>
            <consortium name="ELIXIR-Norway"/>
        </authorList>
    </citation>
    <scope>NUCLEOTIDE SEQUENCE</scope>
</reference>
<evidence type="ECO:0000313" key="2">
    <source>
        <dbReference type="Proteomes" id="UP001162501"/>
    </source>
</evidence>
<gene>
    <name evidence="1" type="ORF">MRATA1EN22A_LOCUS16141</name>
</gene>
<dbReference type="EMBL" id="OX596110">
    <property type="protein sequence ID" value="CAN0345654.1"/>
    <property type="molecule type" value="Genomic_DNA"/>
</dbReference>
<reference evidence="1" key="2">
    <citation type="submission" date="2025-03" db="EMBL/GenBank/DDBJ databases">
        <authorList>
            <consortium name="ELIXIR-Norway"/>
            <consortium name="Elixir Norway"/>
        </authorList>
    </citation>
    <scope>NUCLEOTIDE SEQUENCE</scope>
</reference>